<dbReference type="PANTHER" id="PTHR22726:SF24">
    <property type="entry name" value="M48 FAMILY METALLOPEPTIDASE"/>
    <property type="match status" value="1"/>
</dbReference>
<dbReference type="InterPro" id="IPR001915">
    <property type="entry name" value="Peptidase_M48"/>
</dbReference>
<protein>
    <submittedName>
        <fullName evidence="10">Beta-barrel assembly-enhancing protease</fullName>
        <ecNumber evidence="10">3.4.-.-</ecNumber>
    </submittedName>
</protein>
<dbReference type="Pfam" id="PF01435">
    <property type="entry name" value="Peptidase_M48"/>
    <property type="match status" value="1"/>
</dbReference>
<name>A0A2R8CR43_9GAMM</name>
<feature type="domain" description="Peptidase M48" evidence="9">
    <location>
        <begin position="80"/>
        <end position="239"/>
    </location>
</feature>
<reference evidence="11" key="1">
    <citation type="submission" date="2018-03" db="EMBL/GenBank/DDBJ databases">
        <authorList>
            <person name="Navarro De La Torre S."/>
        </authorList>
    </citation>
    <scope>NUCLEOTIDE SEQUENCE [LARGE SCALE GENOMIC DNA]</scope>
    <source>
        <strain evidence="11">EAod3</strain>
    </source>
</reference>
<sequence length="264" mass="27857">MMRKTVLSALTLSLGLSACTTSPLGRSQLSLFDSSEIDQQGQKAFEEYRQSHKQATGRDGQYVSCIANAIIDTLPEGQGPSKWTVGVYQDDEPNAFALPGGYVVINTGLMSVAKNQDQIATVVGHEMAHVLANHANERTSTQSLTSTGLGVVQSVTGNNMLAQLLGAGAQYGVLLPYSRRQESEADLLGLDLMARAGFDPKASIALWQNMASAAGGGKPPEWASTHPNDGERSKALEGRMQSAVKLSEQAHAAGHTPSCGSINS</sequence>
<evidence type="ECO:0000313" key="11">
    <source>
        <dbReference type="Proteomes" id="UP000244934"/>
    </source>
</evidence>
<dbReference type="RefSeq" id="WP_341476577.1">
    <property type="nucleotide sequence ID" value="NZ_ONZI01000006.1"/>
</dbReference>
<accession>A0A2R8CR43</accession>
<dbReference type="GO" id="GO:0016020">
    <property type="term" value="C:membrane"/>
    <property type="evidence" value="ECO:0007669"/>
    <property type="project" value="TreeGrafter"/>
</dbReference>
<dbReference type="GO" id="GO:0004222">
    <property type="term" value="F:metalloendopeptidase activity"/>
    <property type="evidence" value="ECO:0007669"/>
    <property type="project" value="InterPro"/>
</dbReference>
<keyword evidence="2" id="KW-0479">Metal-binding</keyword>
<evidence type="ECO:0000256" key="3">
    <source>
        <dbReference type="ARBA" id="ARBA00022801"/>
    </source>
</evidence>
<evidence type="ECO:0000256" key="4">
    <source>
        <dbReference type="ARBA" id="ARBA00022833"/>
    </source>
</evidence>
<evidence type="ECO:0000313" key="10">
    <source>
        <dbReference type="EMBL" id="SPJ35367.1"/>
    </source>
</evidence>
<dbReference type="AlphaFoldDB" id="A0A2R8CR43"/>
<dbReference type="EMBL" id="ONZI01000006">
    <property type="protein sequence ID" value="SPJ35367.1"/>
    <property type="molecule type" value="Genomic_DNA"/>
</dbReference>
<organism evidence="10 11">
    <name type="scientific">Kushneria phyllosphaerae</name>
    <dbReference type="NCBI Taxonomy" id="2100822"/>
    <lineage>
        <taxon>Bacteria</taxon>
        <taxon>Pseudomonadati</taxon>
        <taxon>Pseudomonadota</taxon>
        <taxon>Gammaproteobacteria</taxon>
        <taxon>Oceanospirillales</taxon>
        <taxon>Halomonadaceae</taxon>
        <taxon>Kushneria</taxon>
    </lineage>
</organism>
<feature type="signal peptide" evidence="8">
    <location>
        <begin position="1"/>
        <end position="18"/>
    </location>
</feature>
<feature type="compositionally biased region" description="Basic and acidic residues" evidence="7">
    <location>
        <begin position="228"/>
        <end position="237"/>
    </location>
</feature>
<evidence type="ECO:0000256" key="5">
    <source>
        <dbReference type="ARBA" id="ARBA00023049"/>
    </source>
</evidence>
<keyword evidence="1 6" id="KW-0645">Protease</keyword>
<evidence type="ECO:0000256" key="7">
    <source>
        <dbReference type="SAM" id="MobiDB-lite"/>
    </source>
</evidence>
<evidence type="ECO:0000259" key="9">
    <source>
        <dbReference type="Pfam" id="PF01435"/>
    </source>
</evidence>
<dbReference type="Proteomes" id="UP000244934">
    <property type="component" value="Unassembled WGS sequence"/>
</dbReference>
<keyword evidence="4 6" id="KW-0862">Zinc</keyword>
<keyword evidence="8" id="KW-0732">Signal</keyword>
<proteinExistence type="inferred from homology"/>
<dbReference type="GO" id="GO:0051603">
    <property type="term" value="P:proteolysis involved in protein catabolic process"/>
    <property type="evidence" value="ECO:0007669"/>
    <property type="project" value="TreeGrafter"/>
</dbReference>
<evidence type="ECO:0000256" key="2">
    <source>
        <dbReference type="ARBA" id="ARBA00022723"/>
    </source>
</evidence>
<evidence type="ECO:0000256" key="1">
    <source>
        <dbReference type="ARBA" id="ARBA00022670"/>
    </source>
</evidence>
<gene>
    <name evidence="10" type="primary">bepA_3</name>
    <name evidence="10" type="ORF">KSP9073_03428</name>
</gene>
<dbReference type="PROSITE" id="PS51257">
    <property type="entry name" value="PROKAR_LIPOPROTEIN"/>
    <property type="match status" value="1"/>
</dbReference>
<keyword evidence="3 6" id="KW-0378">Hydrolase</keyword>
<dbReference type="PANTHER" id="PTHR22726">
    <property type="entry name" value="METALLOENDOPEPTIDASE OMA1"/>
    <property type="match status" value="1"/>
</dbReference>
<comment type="cofactor">
    <cofactor evidence="6">
        <name>Zn(2+)</name>
        <dbReference type="ChEBI" id="CHEBI:29105"/>
    </cofactor>
    <text evidence="6">Binds 1 zinc ion per subunit.</text>
</comment>
<dbReference type="InterPro" id="IPR051156">
    <property type="entry name" value="Mito/Outer_Membr_Metalloprot"/>
</dbReference>
<comment type="similarity">
    <text evidence="6">Belongs to the peptidase M48 family.</text>
</comment>
<keyword evidence="5 6" id="KW-0482">Metalloprotease</keyword>
<keyword evidence="11" id="KW-1185">Reference proteome</keyword>
<dbReference type="EC" id="3.4.-.-" evidence="10"/>
<evidence type="ECO:0000256" key="8">
    <source>
        <dbReference type="SAM" id="SignalP"/>
    </source>
</evidence>
<evidence type="ECO:0000256" key="6">
    <source>
        <dbReference type="RuleBase" id="RU003983"/>
    </source>
</evidence>
<feature type="chain" id="PRO_5015316055" evidence="8">
    <location>
        <begin position="19"/>
        <end position="264"/>
    </location>
</feature>
<feature type="region of interest" description="Disordered" evidence="7">
    <location>
        <begin position="215"/>
        <end position="264"/>
    </location>
</feature>
<dbReference type="CDD" id="cd07331">
    <property type="entry name" value="M48C_Oma1_like"/>
    <property type="match status" value="1"/>
</dbReference>
<dbReference type="GO" id="GO:0046872">
    <property type="term" value="F:metal ion binding"/>
    <property type="evidence" value="ECO:0007669"/>
    <property type="project" value="UniProtKB-KW"/>
</dbReference>
<dbReference type="Gene3D" id="3.30.2010.10">
    <property type="entry name" value="Metalloproteases ('zincins'), catalytic domain"/>
    <property type="match status" value="1"/>
</dbReference>